<reference evidence="1 2" key="1">
    <citation type="submission" date="2014-04" db="EMBL/GenBank/DDBJ databases">
        <authorList>
            <consortium name="DOE Joint Genome Institute"/>
            <person name="Kuo A."/>
            <person name="Kohler A."/>
            <person name="Costa M.D."/>
            <person name="Nagy L.G."/>
            <person name="Floudas D."/>
            <person name="Copeland A."/>
            <person name="Barry K.W."/>
            <person name="Cichocki N."/>
            <person name="Veneault-Fourrey C."/>
            <person name="LaButti K."/>
            <person name="Lindquist E.A."/>
            <person name="Lipzen A."/>
            <person name="Lundell T."/>
            <person name="Morin E."/>
            <person name="Murat C."/>
            <person name="Sun H."/>
            <person name="Tunlid A."/>
            <person name="Henrissat B."/>
            <person name="Grigoriev I.V."/>
            <person name="Hibbett D.S."/>
            <person name="Martin F."/>
            <person name="Nordberg H.P."/>
            <person name="Cantor M.N."/>
            <person name="Hua S.X."/>
        </authorList>
    </citation>
    <scope>NUCLEOTIDE SEQUENCE [LARGE SCALE GENOMIC DNA]</scope>
    <source>
        <strain evidence="1 2">Marx 270</strain>
    </source>
</reference>
<proteinExistence type="predicted"/>
<name>A0A0C3IGD5_PISTI</name>
<evidence type="ECO:0000313" key="2">
    <source>
        <dbReference type="Proteomes" id="UP000054217"/>
    </source>
</evidence>
<organism evidence="1 2">
    <name type="scientific">Pisolithus tinctorius Marx 270</name>
    <dbReference type="NCBI Taxonomy" id="870435"/>
    <lineage>
        <taxon>Eukaryota</taxon>
        <taxon>Fungi</taxon>
        <taxon>Dikarya</taxon>
        <taxon>Basidiomycota</taxon>
        <taxon>Agaricomycotina</taxon>
        <taxon>Agaricomycetes</taxon>
        <taxon>Agaricomycetidae</taxon>
        <taxon>Boletales</taxon>
        <taxon>Sclerodermatineae</taxon>
        <taxon>Pisolithaceae</taxon>
        <taxon>Pisolithus</taxon>
    </lineage>
</organism>
<dbReference type="InParanoid" id="A0A0C3IGD5"/>
<protein>
    <submittedName>
        <fullName evidence="1">Uncharacterized protein</fullName>
    </submittedName>
</protein>
<dbReference type="EMBL" id="KN832053">
    <property type="protein sequence ID" value="KIN96102.1"/>
    <property type="molecule type" value="Genomic_DNA"/>
</dbReference>
<dbReference type="OrthoDB" id="2658401at2759"/>
<dbReference type="Proteomes" id="UP000054217">
    <property type="component" value="Unassembled WGS sequence"/>
</dbReference>
<sequence length="51" mass="5917">PDPPKMSMNAKVPMGLPINCYDRGWYDSLHVEEHRLLKIDKTNVYPFTNSP</sequence>
<accession>A0A0C3IGD5</accession>
<keyword evidence="2" id="KW-1185">Reference proteome</keyword>
<dbReference type="HOGENOM" id="CLU_3112100_0_0_1"/>
<evidence type="ECO:0000313" key="1">
    <source>
        <dbReference type="EMBL" id="KIN96102.1"/>
    </source>
</evidence>
<dbReference type="AlphaFoldDB" id="A0A0C3IGD5"/>
<feature type="non-terminal residue" evidence="1">
    <location>
        <position position="1"/>
    </location>
</feature>
<gene>
    <name evidence="1" type="ORF">M404DRAFT_164079</name>
</gene>
<reference evidence="2" key="2">
    <citation type="submission" date="2015-01" db="EMBL/GenBank/DDBJ databases">
        <title>Evolutionary Origins and Diversification of the Mycorrhizal Mutualists.</title>
        <authorList>
            <consortium name="DOE Joint Genome Institute"/>
            <consortium name="Mycorrhizal Genomics Consortium"/>
            <person name="Kohler A."/>
            <person name="Kuo A."/>
            <person name="Nagy L.G."/>
            <person name="Floudas D."/>
            <person name="Copeland A."/>
            <person name="Barry K.W."/>
            <person name="Cichocki N."/>
            <person name="Veneault-Fourrey C."/>
            <person name="LaButti K."/>
            <person name="Lindquist E.A."/>
            <person name="Lipzen A."/>
            <person name="Lundell T."/>
            <person name="Morin E."/>
            <person name="Murat C."/>
            <person name="Riley R."/>
            <person name="Ohm R."/>
            <person name="Sun H."/>
            <person name="Tunlid A."/>
            <person name="Henrissat B."/>
            <person name="Grigoriev I.V."/>
            <person name="Hibbett D.S."/>
            <person name="Martin F."/>
        </authorList>
    </citation>
    <scope>NUCLEOTIDE SEQUENCE [LARGE SCALE GENOMIC DNA]</scope>
    <source>
        <strain evidence="2">Marx 270</strain>
    </source>
</reference>